<dbReference type="EMBL" id="MU865044">
    <property type="protein sequence ID" value="KAK4459172.1"/>
    <property type="molecule type" value="Genomic_DNA"/>
</dbReference>
<feature type="signal peptide" evidence="1">
    <location>
        <begin position="1"/>
        <end position="21"/>
    </location>
</feature>
<dbReference type="AlphaFoldDB" id="A0AAV9HIB8"/>
<evidence type="ECO:0000313" key="3">
    <source>
        <dbReference type="Proteomes" id="UP001321749"/>
    </source>
</evidence>
<keyword evidence="3" id="KW-1185">Reference proteome</keyword>
<evidence type="ECO:0000313" key="2">
    <source>
        <dbReference type="EMBL" id="KAK4459172.1"/>
    </source>
</evidence>
<organism evidence="2 3">
    <name type="scientific">Cladorrhinum samala</name>
    <dbReference type="NCBI Taxonomy" id="585594"/>
    <lineage>
        <taxon>Eukaryota</taxon>
        <taxon>Fungi</taxon>
        <taxon>Dikarya</taxon>
        <taxon>Ascomycota</taxon>
        <taxon>Pezizomycotina</taxon>
        <taxon>Sordariomycetes</taxon>
        <taxon>Sordariomycetidae</taxon>
        <taxon>Sordariales</taxon>
        <taxon>Podosporaceae</taxon>
        <taxon>Cladorrhinum</taxon>
    </lineage>
</organism>
<gene>
    <name evidence="2" type="ORF">QBC42DRAFT_289823</name>
</gene>
<evidence type="ECO:0000256" key="1">
    <source>
        <dbReference type="SAM" id="SignalP"/>
    </source>
</evidence>
<name>A0AAV9HIB8_9PEZI</name>
<reference evidence="2" key="1">
    <citation type="journal article" date="2023" name="Mol. Phylogenet. Evol.">
        <title>Genome-scale phylogeny and comparative genomics of the fungal order Sordariales.</title>
        <authorList>
            <person name="Hensen N."/>
            <person name="Bonometti L."/>
            <person name="Westerberg I."/>
            <person name="Brannstrom I.O."/>
            <person name="Guillou S."/>
            <person name="Cros-Aarteil S."/>
            <person name="Calhoun S."/>
            <person name="Haridas S."/>
            <person name="Kuo A."/>
            <person name="Mondo S."/>
            <person name="Pangilinan J."/>
            <person name="Riley R."/>
            <person name="LaButti K."/>
            <person name="Andreopoulos B."/>
            <person name="Lipzen A."/>
            <person name="Chen C."/>
            <person name="Yan M."/>
            <person name="Daum C."/>
            <person name="Ng V."/>
            <person name="Clum A."/>
            <person name="Steindorff A."/>
            <person name="Ohm R.A."/>
            <person name="Martin F."/>
            <person name="Silar P."/>
            <person name="Natvig D.O."/>
            <person name="Lalanne C."/>
            <person name="Gautier V."/>
            <person name="Ament-Velasquez S.L."/>
            <person name="Kruys A."/>
            <person name="Hutchinson M.I."/>
            <person name="Powell A.J."/>
            <person name="Barry K."/>
            <person name="Miller A.N."/>
            <person name="Grigoriev I.V."/>
            <person name="Debuchy R."/>
            <person name="Gladieux P."/>
            <person name="Hiltunen Thoren M."/>
            <person name="Johannesson H."/>
        </authorList>
    </citation>
    <scope>NUCLEOTIDE SEQUENCE</scope>
    <source>
        <strain evidence="2">PSN324</strain>
    </source>
</reference>
<sequence>MAYFASLICYITLLFASWSWGYDLSERKAPVGRFKLALDYGLARENFQAVNPDLPNPKPSEANVLLSTHITFSRPVNELFTDEQLWQISRDAVDEVEGEVRQYGFKKALIPRATTIMAWGNETIIATSQKGQSFTYDSTKQTPVLSDLRLCEATIANSDPRHRTSGSCGEEMVAHIYYLLYLKGPHIRDLYPRARIGTWINLGGGTVPRQADPCGTNDDLQPPLWGCSRFVGDTAGGQNFDVLDRDLERAPYRWPLVDTVVGIDQMQLCGSIFIHP</sequence>
<proteinExistence type="predicted"/>
<accession>A0AAV9HIB8</accession>
<reference evidence="2" key="2">
    <citation type="submission" date="2023-06" db="EMBL/GenBank/DDBJ databases">
        <authorList>
            <consortium name="Lawrence Berkeley National Laboratory"/>
            <person name="Mondo S.J."/>
            <person name="Hensen N."/>
            <person name="Bonometti L."/>
            <person name="Westerberg I."/>
            <person name="Brannstrom I.O."/>
            <person name="Guillou S."/>
            <person name="Cros-Aarteil S."/>
            <person name="Calhoun S."/>
            <person name="Haridas S."/>
            <person name="Kuo A."/>
            <person name="Pangilinan J."/>
            <person name="Riley R."/>
            <person name="Labutti K."/>
            <person name="Andreopoulos B."/>
            <person name="Lipzen A."/>
            <person name="Chen C."/>
            <person name="Yanf M."/>
            <person name="Daum C."/>
            <person name="Ng V."/>
            <person name="Clum A."/>
            <person name="Steindorff A."/>
            <person name="Ohm R."/>
            <person name="Martin F."/>
            <person name="Silar P."/>
            <person name="Natvig D."/>
            <person name="Lalanne C."/>
            <person name="Gautier V."/>
            <person name="Ament-Velasquez S.L."/>
            <person name="Kruys A."/>
            <person name="Hutchinson M.I."/>
            <person name="Powell A.J."/>
            <person name="Barry K."/>
            <person name="Miller A.N."/>
            <person name="Grigoriev I.V."/>
            <person name="Debuchy R."/>
            <person name="Gladieux P."/>
            <person name="Thoren M.H."/>
            <person name="Johannesson H."/>
        </authorList>
    </citation>
    <scope>NUCLEOTIDE SEQUENCE</scope>
    <source>
        <strain evidence="2">PSN324</strain>
    </source>
</reference>
<dbReference type="Proteomes" id="UP001321749">
    <property type="component" value="Unassembled WGS sequence"/>
</dbReference>
<comment type="caution">
    <text evidence="2">The sequence shown here is derived from an EMBL/GenBank/DDBJ whole genome shotgun (WGS) entry which is preliminary data.</text>
</comment>
<keyword evidence="1" id="KW-0732">Signal</keyword>
<protein>
    <submittedName>
        <fullName evidence="2">Uncharacterized protein</fullName>
    </submittedName>
</protein>
<feature type="chain" id="PRO_5043990046" evidence="1">
    <location>
        <begin position="22"/>
        <end position="276"/>
    </location>
</feature>